<dbReference type="SFLD" id="SFLDS00001">
    <property type="entry name" value="Enolase"/>
    <property type="match status" value="1"/>
</dbReference>
<dbReference type="InterPro" id="IPR013342">
    <property type="entry name" value="Mandelate_racemase_C"/>
</dbReference>
<reference evidence="10 11" key="1">
    <citation type="submission" date="2020-04" db="EMBL/GenBank/DDBJ databases">
        <authorList>
            <person name="De Canck E."/>
        </authorList>
    </citation>
    <scope>NUCLEOTIDE SEQUENCE [LARGE SCALE GENOMIC DNA]</scope>
    <source>
        <strain evidence="10 11">LMG 28688</strain>
    </source>
</reference>
<feature type="active site" description="Proton donor" evidence="8">
    <location>
        <position position="325"/>
    </location>
</feature>
<keyword evidence="11" id="KW-1185">Reference proteome</keyword>
<dbReference type="Proteomes" id="UP000494119">
    <property type="component" value="Unassembled WGS sequence"/>
</dbReference>
<dbReference type="InterPro" id="IPR029065">
    <property type="entry name" value="Enolase_C-like"/>
</dbReference>
<keyword evidence="7 10" id="KW-0413">Isomerase</keyword>
<keyword evidence="6" id="KW-0464">Manganese</keyword>
<feature type="domain" description="Mandelate racemase/muconate lactonizing enzyme C-terminal" evidence="9">
    <location>
        <begin position="148"/>
        <end position="243"/>
    </location>
</feature>
<dbReference type="PANTHER" id="PTHR48073:SF2">
    <property type="entry name" value="O-SUCCINYLBENZOATE SYNTHASE"/>
    <property type="match status" value="1"/>
</dbReference>
<dbReference type="CDD" id="cd03318">
    <property type="entry name" value="MLE"/>
    <property type="match status" value="1"/>
</dbReference>
<dbReference type="PROSITE" id="PS00909">
    <property type="entry name" value="MR_MLE_2"/>
    <property type="match status" value="1"/>
</dbReference>
<evidence type="ECO:0000256" key="1">
    <source>
        <dbReference type="ARBA" id="ARBA00001936"/>
    </source>
</evidence>
<dbReference type="GO" id="GO:0018849">
    <property type="term" value="F:muconate cycloisomerase activity"/>
    <property type="evidence" value="ECO:0007669"/>
    <property type="project" value="UniProtKB-EC"/>
</dbReference>
<dbReference type="SMART" id="SM00922">
    <property type="entry name" value="MR_MLE"/>
    <property type="match status" value="1"/>
</dbReference>
<dbReference type="SFLD" id="SFLDG01258">
    <property type="entry name" value="(chloro)muconate_cycloisomeras"/>
    <property type="match status" value="1"/>
</dbReference>
<protein>
    <submittedName>
        <fullName evidence="10">Muconate cycloisomerase 1</fullName>
        <ecNumber evidence="10">5.5.1.1</ecNumber>
    </submittedName>
</protein>
<dbReference type="Pfam" id="PF02746">
    <property type="entry name" value="MR_MLE_N"/>
    <property type="match status" value="1"/>
</dbReference>
<dbReference type="RefSeq" id="WP_175198383.1">
    <property type="nucleotide sequence ID" value="NZ_CADIKL010000067.1"/>
</dbReference>
<dbReference type="GO" id="GO:0030145">
    <property type="term" value="F:manganese ion binding"/>
    <property type="evidence" value="ECO:0007669"/>
    <property type="project" value="InterPro"/>
</dbReference>
<evidence type="ECO:0000259" key="9">
    <source>
        <dbReference type="SMART" id="SM00922"/>
    </source>
</evidence>
<dbReference type="SFLD" id="SFLDG00180">
    <property type="entry name" value="muconate_cycloisomerase"/>
    <property type="match status" value="1"/>
</dbReference>
<keyword evidence="4" id="KW-0479">Metal-binding</keyword>
<dbReference type="GO" id="GO:0006518">
    <property type="term" value="P:peptide metabolic process"/>
    <property type="evidence" value="ECO:0007669"/>
    <property type="project" value="UniProtKB-ARBA"/>
</dbReference>
<dbReference type="AlphaFoldDB" id="A0A6J5H2F5"/>
<sequence>MTPVTIERIETRLVDLPTIRPHKLSVATMHGQTLMLVKVYCSDGVSGIGEGTTIAGMAYGPESPEAMKLAIDAYFAPAMIGADATRIQALMAHLGKLIKVNHFAKSALETALLDAHGKRLGVPVSDLLGGRRRERLPVAWTLASGDTARDIAEAESMLDARRHKVFKLKIGAKELKADIKHVADIKKVVGDRAAVRVDVNMAWSETQAAWAIPALADAGCELVEQPVASAVALSRLMRRFPVALMADEILQGPESAFEIARNNGADVFALKIEQSGGLFAAQRVAAIADAAGIELYGGTMLEGAFSTIASAHLFASLASLQWGTELFGPLLITEEILAKPLDYSDFELTVPDGPGLGIELDEARVRRFTRDGLIKVTR</sequence>
<proteinExistence type="inferred from homology"/>
<evidence type="ECO:0000256" key="5">
    <source>
        <dbReference type="ARBA" id="ARBA00022797"/>
    </source>
</evidence>
<evidence type="ECO:0000256" key="4">
    <source>
        <dbReference type="ARBA" id="ARBA00022723"/>
    </source>
</evidence>
<feature type="active site" description="Proton acceptor" evidence="8">
    <location>
        <position position="169"/>
    </location>
</feature>
<evidence type="ECO:0000256" key="8">
    <source>
        <dbReference type="PIRSR" id="PIRSR613370-1"/>
    </source>
</evidence>
<dbReference type="Gene3D" id="3.20.20.120">
    <property type="entry name" value="Enolase-like C-terminal domain"/>
    <property type="match status" value="1"/>
</dbReference>
<dbReference type="GO" id="GO:0018850">
    <property type="term" value="F:chloromuconate cycloisomerase activity"/>
    <property type="evidence" value="ECO:0007669"/>
    <property type="project" value="InterPro"/>
</dbReference>
<dbReference type="SUPFAM" id="SSF54826">
    <property type="entry name" value="Enolase N-terminal domain-like"/>
    <property type="match status" value="1"/>
</dbReference>
<gene>
    <name evidence="10" type="primary">catB_2</name>
    <name evidence="10" type="ORF">LMG28688_06981</name>
</gene>
<evidence type="ECO:0000256" key="6">
    <source>
        <dbReference type="ARBA" id="ARBA00023211"/>
    </source>
</evidence>
<evidence type="ECO:0000256" key="3">
    <source>
        <dbReference type="ARBA" id="ARBA00008031"/>
    </source>
</evidence>
<evidence type="ECO:0000256" key="2">
    <source>
        <dbReference type="ARBA" id="ARBA00005211"/>
    </source>
</evidence>
<dbReference type="UniPathway" id="UPA00083"/>
<evidence type="ECO:0000313" key="10">
    <source>
        <dbReference type="EMBL" id="CAB3809401.1"/>
    </source>
</evidence>
<dbReference type="PROSITE" id="PS00908">
    <property type="entry name" value="MR_MLE_1"/>
    <property type="match status" value="1"/>
</dbReference>
<dbReference type="GO" id="GO:0009063">
    <property type="term" value="P:amino acid catabolic process"/>
    <property type="evidence" value="ECO:0007669"/>
    <property type="project" value="InterPro"/>
</dbReference>
<dbReference type="InterPro" id="IPR036849">
    <property type="entry name" value="Enolase-like_C_sf"/>
</dbReference>
<comment type="pathway">
    <text evidence="2">Aromatic compound metabolism.</text>
</comment>
<dbReference type="InterPro" id="IPR013370">
    <property type="entry name" value="Chloromuconate_cycloisomerase"/>
</dbReference>
<keyword evidence="5" id="KW-0058">Aromatic hydrocarbons catabolism</keyword>
<dbReference type="EC" id="5.5.1.1" evidence="10"/>
<evidence type="ECO:0000313" key="11">
    <source>
        <dbReference type="Proteomes" id="UP000494119"/>
    </source>
</evidence>
<dbReference type="InterPro" id="IPR029017">
    <property type="entry name" value="Enolase-like_N"/>
</dbReference>
<dbReference type="Pfam" id="PF13378">
    <property type="entry name" value="MR_MLE_C"/>
    <property type="match status" value="1"/>
</dbReference>
<dbReference type="InterPro" id="IPR018110">
    <property type="entry name" value="Mandel_Rmase/mucon_lact_enz_CS"/>
</dbReference>
<name>A0A6J5H2F5_9BURK</name>
<dbReference type="InterPro" id="IPR013341">
    <property type="entry name" value="Mandelate_racemase_N_dom"/>
</dbReference>
<dbReference type="NCBIfam" id="TIGR02534">
    <property type="entry name" value="mucon_cyclo"/>
    <property type="match status" value="1"/>
</dbReference>
<dbReference type="PANTHER" id="PTHR48073">
    <property type="entry name" value="O-SUCCINYLBENZOATE SYNTHASE-RELATED"/>
    <property type="match status" value="1"/>
</dbReference>
<dbReference type="GO" id="GO:0016854">
    <property type="term" value="F:racemase and epimerase activity"/>
    <property type="evidence" value="ECO:0007669"/>
    <property type="project" value="UniProtKB-ARBA"/>
</dbReference>
<organism evidence="10 11">
    <name type="scientific">Paraburkholderia caffeinitolerans</name>
    <dbReference type="NCBI Taxonomy" id="1723730"/>
    <lineage>
        <taxon>Bacteria</taxon>
        <taxon>Pseudomonadati</taxon>
        <taxon>Pseudomonadota</taxon>
        <taxon>Betaproteobacteria</taxon>
        <taxon>Burkholderiales</taxon>
        <taxon>Burkholderiaceae</taxon>
        <taxon>Paraburkholderia</taxon>
    </lineage>
</organism>
<dbReference type="SUPFAM" id="SSF51604">
    <property type="entry name" value="Enolase C-terminal domain-like"/>
    <property type="match status" value="1"/>
</dbReference>
<accession>A0A6J5H2F5</accession>
<comment type="similarity">
    <text evidence="3">Belongs to the mandelate racemase/muconate lactonizing enzyme family.</text>
</comment>
<dbReference type="Gene3D" id="3.30.390.10">
    <property type="entry name" value="Enolase-like, N-terminal domain"/>
    <property type="match status" value="1"/>
</dbReference>
<comment type="cofactor">
    <cofactor evidence="1">
        <name>Mn(2+)</name>
        <dbReference type="ChEBI" id="CHEBI:29035"/>
    </cofactor>
</comment>
<dbReference type="EMBL" id="CADIKL010000067">
    <property type="protein sequence ID" value="CAB3809401.1"/>
    <property type="molecule type" value="Genomic_DNA"/>
</dbReference>
<evidence type="ECO:0000256" key="7">
    <source>
        <dbReference type="ARBA" id="ARBA00023235"/>
    </source>
</evidence>